<gene>
    <name evidence="1" type="ORF">GCM10008983_09210</name>
</gene>
<organism evidence="1 2">
    <name type="scientific">Lentibacillus halophilus</name>
    <dbReference type="NCBI Taxonomy" id="295065"/>
    <lineage>
        <taxon>Bacteria</taxon>
        <taxon>Bacillati</taxon>
        <taxon>Bacillota</taxon>
        <taxon>Bacilli</taxon>
        <taxon>Bacillales</taxon>
        <taxon>Bacillaceae</taxon>
        <taxon>Lentibacillus</taxon>
    </lineage>
</organism>
<dbReference type="SUPFAM" id="SSF53756">
    <property type="entry name" value="UDP-Glycosyltransferase/glycogen phosphorylase"/>
    <property type="match status" value="1"/>
</dbReference>
<evidence type="ECO:0000313" key="2">
    <source>
        <dbReference type="Proteomes" id="UP001501459"/>
    </source>
</evidence>
<dbReference type="Proteomes" id="UP001501459">
    <property type="component" value="Unassembled WGS sequence"/>
</dbReference>
<name>A0ABN0Z5N3_9BACI</name>
<protein>
    <recommendedName>
        <fullName evidence="3">Capsule polysaccharide biosynthesis protein</fullName>
    </recommendedName>
</protein>
<keyword evidence="2" id="KW-1185">Reference proteome</keyword>
<dbReference type="EMBL" id="BAAADM010000023">
    <property type="protein sequence ID" value="GAA0434800.1"/>
    <property type="molecule type" value="Genomic_DNA"/>
</dbReference>
<evidence type="ECO:0000313" key="1">
    <source>
        <dbReference type="EMBL" id="GAA0434800.1"/>
    </source>
</evidence>
<dbReference type="RefSeq" id="WP_343751485.1">
    <property type="nucleotide sequence ID" value="NZ_BAAADM010000023.1"/>
</dbReference>
<proteinExistence type="predicted"/>
<sequence>MPKSEFTIRKVCQHLWQLERDNDLINLDICGIKIWQLIRFQLFTKITEELQIYGQAHTQKNNFVDKLKYFPRMIFNSIFKNPMQGRYTRDYIIFDHPRKMKLNNYSFDIYTHYFIKTLEDEQYDVVEAPYLYKHLKNFSSKNRRYSDAIKLKVFLSKHISSLKISTREENRIKHLETIINKTFNTNLYLVNFIKSNAFFFKHQYHYYFNLLKKRRPSKIYILVSYGSVSLISAAKDLGIEVIEFQHGVITDYHFGYNFGDPTQFIEYFPDKILTFGDYWGHTKGFPEQTKIEVYGFPYLEQQLEMYKGTPKRNNQVLILSQGTIGKKLSVKAKEIAQEMPDYYFIYKLHPGEYDRWKSEYPDLVEASTFENLEVIDHNEKSLYSYFAESEFQIGVNSTAIFEGMTLGCKTILVNLQGIEYMDDLINENIVMLADNSSSCIKAIKDFKVEEFDKEYFFKSRKDMKQ</sequence>
<accession>A0ABN0Z5N3</accession>
<evidence type="ECO:0008006" key="3">
    <source>
        <dbReference type="Google" id="ProtNLM"/>
    </source>
</evidence>
<comment type="caution">
    <text evidence="1">The sequence shown here is derived from an EMBL/GenBank/DDBJ whole genome shotgun (WGS) entry which is preliminary data.</text>
</comment>
<reference evidence="1 2" key="1">
    <citation type="journal article" date="2019" name="Int. J. Syst. Evol. Microbiol.">
        <title>The Global Catalogue of Microorganisms (GCM) 10K type strain sequencing project: providing services to taxonomists for standard genome sequencing and annotation.</title>
        <authorList>
            <consortium name="The Broad Institute Genomics Platform"/>
            <consortium name="The Broad Institute Genome Sequencing Center for Infectious Disease"/>
            <person name="Wu L."/>
            <person name="Ma J."/>
        </authorList>
    </citation>
    <scope>NUCLEOTIDE SEQUENCE [LARGE SCALE GENOMIC DNA]</scope>
    <source>
        <strain evidence="1 2">JCM 12149</strain>
    </source>
</reference>